<gene>
    <name evidence="2" type="ORF">CLV42_104261</name>
</gene>
<evidence type="ECO:0000256" key="1">
    <source>
        <dbReference type="SAM" id="SignalP"/>
    </source>
</evidence>
<dbReference type="AlphaFoldDB" id="A0A2P8GDC4"/>
<feature type="signal peptide" evidence="1">
    <location>
        <begin position="1"/>
        <end position="34"/>
    </location>
</feature>
<organism evidence="2 3">
    <name type="scientific">Chitinophaga ginsengisoli</name>
    <dbReference type="NCBI Taxonomy" id="363837"/>
    <lineage>
        <taxon>Bacteria</taxon>
        <taxon>Pseudomonadati</taxon>
        <taxon>Bacteroidota</taxon>
        <taxon>Chitinophagia</taxon>
        <taxon>Chitinophagales</taxon>
        <taxon>Chitinophagaceae</taxon>
        <taxon>Chitinophaga</taxon>
    </lineage>
</organism>
<sequence>MNYFLTRITFYLMKKVFLFALSLCLTLSFSGLNAANSHSLKVPAKQAAAKPFAYETDGVLTGSPYGDIAWHIFYIGNAPQTVTYTNNGTTYGPYTFSGNQAPGPKNQLGIIYAQVANGNASFITIW</sequence>
<feature type="chain" id="PRO_5015181768" evidence="1">
    <location>
        <begin position="35"/>
        <end position="126"/>
    </location>
</feature>
<protein>
    <submittedName>
        <fullName evidence="2">Uncharacterized protein</fullName>
    </submittedName>
</protein>
<evidence type="ECO:0000313" key="2">
    <source>
        <dbReference type="EMBL" id="PSL31960.1"/>
    </source>
</evidence>
<dbReference type="EMBL" id="PYGK01000004">
    <property type="protein sequence ID" value="PSL31960.1"/>
    <property type="molecule type" value="Genomic_DNA"/>
</dbReference>
<evidence type="ECO:0000313" key="3">
    <source>
        <dbReference type="Proteomes" id="UP000240978"/>
    </source>
</evidence>
<accession>A0A2P8GDC4</accession>
<keyword evidence="1" id="KW-0732">Signal</keyword>
<proteinExistence type="predicted"/>
<dbReference type="Proteomes" id="UP000240978">
    <property type="component" value="Unassembled WGS sequence"/>
</dbReference>
<comment type="caution">
    <text evidence="2">The sequence shown here is derived from an EMBL/GenBank/DDBJ whole genome shotgun (WGS) entry which is preliminary data.</text>
</comment>
<name>A0A2P8GDC4_9BACT</name>
<keyword evidence="3" id="KW-1185">Reference proteome</keyword>
<reference evidence="2 3" key="1">
    <citation type="submission" date="2018-03" db="EMBL/GenBank/DDBJ databases">
        <title>Genomic Encyclopedia of Archaeal and Bacterial Type Strains, Phase II (KMG-II): from individual species to whole genera.</title>
        <authorList>
            <person name="Goeker M."/>
        </authorList>
    </citation>
    <scope>NUCLEOTIDE SEQUENCE [LARGE SCALE GENOMIC DNA]</scope>
    <source>
        <strain evidence="2 3">DSM 18107</strain>
    </source>
</reference>